<dbReference type="SUPFAM" id="SSF54897">
    <property type="entry name" value="Protease propeptides/inhibitors"/>
    <property type="match status" value="1"/>
</dbReference>
<keyword evidence="2 5" id="KW-0645">Protease</keyword>
<evidence type="ECO:0000256" key="5">
    <source>
        <dbReference type="PROSITE-ProRule" id="PRU01240"/>
    </source>
</evidence>
<dbReference type="InterPro" id="IPR037045">
    <property type="entry name" value="S8pro/Inhibitor_I9_sf"/>
</dbReference>
<dbReference type="Pfam" id="PF17957">
    <property type="entry name" value="Big_7"/>
    <property type="match status" value="1"/>
</dbReference>
<feature type="chain" id="PRO_5047101911" evidence="7">
    <location>
        <begin position="21"/>
        <end position="663"/>
    </location>
</feature>
<dbReference type="PROSITE" id="PS51257">
    <property type="entry name" value="PROKAR_LIPOPROTEIN"/>
    <property type="match status" value="1"/>
</dbReference>
<dbReference type="Gene3D" id="2.60.40.10">
    <property type="entry name" value="Immunoglobulins"/>
    <property type="match status" value="1"/>
</dbReference>
<dbReference type="InterPro" id="IPR010259">
    <property type="entry name" value="S8pro/Inhibitor_I9"/>
</dbReference>
<keyword evidence="4 5" id="KW-0720">Serine protease</keyword>
<feature type="active site" description="Charge relay system" evidence="5">
    <location>
        <position position="349"/>
    </location>
</feature>
<feature type="signal peptide" evidence="7">
    <location>
        <begin position="1"/>
        <end position="20"/>
    </location>
</feature>
<dbReference type="InterPro" id="IPR000209">
    <property type="entry name" value="Peptidase_S8/S53_dom"/>
</dbReference>
<dbReference type="Pfam" id="PF00082">
    <property type="entry name" value="Peptidase_S8"/>
    <property type="match status" value="1"/>
</dbReference>
<dbReference type="InterPro" id="IPR023827">
    <property type="entry name" value="Peptidase_S8_Asp-AS"/>
</dbReference>
<organism evidence="10 11">
    <name type="scientific">Hyalangium rubrum</name>
    <dbReference type="NCBI Taxonomy" id="3103134"/>
    <lineage>
        <taxon>Bacteria</taxon>
        <taxon>Pseudomonadati</taxon>
        <taxon>Myxococcota</taxon>
        <taxon>Myxococcia</taxon>
        <taxon>Myxococcales</taxon>
        <taxon>Cystobacterineae</taxon>
        <taxon>Archangiaceae</taxon>
        <taxon>Hyalangium</taxon>
    </lineage>
</organism>
<reference evidence="10 11" key="1">
    <citation type="submission" date="2023-12" db="EMBL/GenBank/DDBJ databases">
        <title>the genome sequence of Hyalangium sp. s54d21.</title>
        <authorList>
            <person name="Zhang X."/>
        </authorList>
    </citation>
    <scope>NUCLEOTIDE SEQUENCE [LARGE SCALE GENOMIC DNA]</scope>
    <source>
        <strain evidence="11">s54d21</strain>
    </source>
</reference>
<dbReference type="PROSITE" id="PS00136">
    <property type="entry name" value="SUBTILASE_ASP"/>
    <property type="match status" value="1"/>
</dbReference>
<dbReference type="CDD" id="cd04077">
    <property type="entry name" value="Peptidases_S8_PCSK9_ProteinaseK_like"/>
    <property type="match status" value="1"/>
</dbReference>
<dbReference type="InterPro" id="IPR034193">
    <property type="entry name" value="PCSK9_ProteinaseK-like"/>
</dbReference>
<dbReference type="InterPro" id="IPR013783">
    <property type="entry name" value="Ig-like_fold"/>
</dbReference>
<evidence type="ECO:0000256" key="6">
    <source>
        <dbReference type="RuleBase" id="RU003355"/>
    </source>
</evidence>
<gene>
    <name evidence="10" type="ORF">SYV04_29360</name>
</gene>
<proteinExistence type="inferred from homology"/>
<dbReference type="Proteomes" id="UP001291309">
    <property type="component" value="Unassembled WGS sequence"/>
</dbReference>
<evidence type="ECO:0000256" key="1">
    <source>
        <dbReference type="ARBA" id="ARBA00011073"/>
    </source>
</evidence>
<comment type="similarity">
    <text evidence="1 5 6">Belongs to the peptidase S8 family.</text>
</comment>
<feature type="domain" description="Inhibitor I9" evidence="9">
    <location>
        <begin position="52"/>
        <end position="122"/>
    </location>
</feature>
<name>A0ABU5HAN5_9BACT</name>
<comment type="caution">
    <text evidence="10">The sequence shown here is derived from an EMBL/GenBank/DDBJ whole genome shotgun (WGS) entry which is preliminary data.</text>
</comment>
<dbReference type="PROSITE" id="PS00138">
    <property type="entry name" value="SUBTILASE_SER"/>
    <property type="match status" value="1"/>
</dbReference>
<accession>A0ABU5HAN5</accession>
<dbReference type="InterPro" id="IPR036852">
    <property type="entry name" value="Peptidase_S8/S53_dom_sf"/>
</dbReference>
<dbReference type="Pfam" id="PF05922">
    <property type="entry name" value="Inhibitor_I9"/>
    <property type="match status" value="1"/>
</dbReference>
<dbReference type="Gene3D" id="3.30.70.80">
    <property type="entry name" value="Peptidase S8 propeptide/proteinase inhibitor I9"/>
    <property type="match status" value="1"/>
</dbReference>
<dbReference type="Gene3D" id="3.40.50.200">
    <property type="entry name" value="Peptidase S8/S53 domain"/>
    <property type="match status" value="1"/>
</dbReference>
<dbReference type="InterPro" id="IPR013320">
    <property type="entry name" value="ConA-like_dom_sf"/>
</dbReference>
<protein>
    <submittedName>
        <fullName evidence="10">S8 family serine peptidase</fullName>
    </submittedName>
</protein>
<dbReference type="SUPFAM" id="SSF49899">
    <property type="entry name" value="Concanavalin A-like lectins/glucanases"/>
    <property type="match status" value="1"/>
</dbReference>
<sequence length="663" mass="68137">MKRFKQAACTFSLLAASACGTGMEQDVEATEPKQEIGQMAQLLRSPRAIPNRYIVVLKSDLKETMQVSAAGIAQEMSIARGGKVLHTYQNAIKGFAVEMPEARMRELLADERVAYIEEDQILVATGTQTGATWGIDRTDQNNLPLNSTYNYANTANNVHSYIVDTGVLTSHSEFTGRIGNGFDAVTSGGTANDCNGHGTHVAGTVGGTTYGIAKGTIIHPVRVLDCNGSGTTAGVIAGVDWVKNNHIKPAVANMSLGGGASQTLDDAVAAAVSAGVTFAVAAGNDNGDACTKSPARTPTAITVGSTTNTDARSSFSNYGTCLDIFAPGSSITSAWHTGATATNTISGTSMASPHVAGVAALYLSANPAATPQQVRDALVNNGSAGKVTDAKTGSPNVLLYSGFIGGGTPGDTTPPTTNLTAPSGGATLSGTTTVSANAADNVAVSRVDFYAGATLIGSDSTSPYSISWNTAGVSNGSYALTSRAFDASGNSANSAAVNVTVSNTTGSCSTTTNLLLNPGFESAGNWTTSSGVIAATANARTGAQAAWLNGYGTTMTDFAYQDITIPSTACSASLSFWVKITSSETTTVTAYDKLTVQVRNSANTVLSTLATYSNLNKGTAYVQRTFDLAAYKGQTIRVYFNGTEDSSLATSFFLDDTSLNITQ</sequence>
<evidence type="ECO:0000256" key="4">
    <source>
        <dbReference type="ARBA" id="ARBA00022825"/>
    </source>
</evidence>
<evidence type="ECO:0000256" key="7">
    <source>
        <dbReference type="SAM" id="SignalP"/>
    </source>
</evidence>
<dbReference type="InterPro" id="IPR050131">
    <property type="entry name" value="Peptidase_S8_subtilisin-like"/>
</dbReference>
<evidence type="ECO:0000259" key="8">
    <source>
        <dbReference type="Pfam" id="PF00082"/>
    </source>
</evidence>
<dbReference type="InterPro" id="IPR023828">
    <property type="entry name" value="Peptidase_S8_Ser-AS"/>
</dbReference>
<evidence type="ECO:0000256" key="2">
    <source>
        <dbReference type="ARBA" id="ARBA00022670"/>
    </source>
</evidence>
<feature type="active site" description="Charge relay system" evidence="5">
    <location>
        <position position="197"/>
    </location>
</feature>
<dbReference type="EMBL" id="JAXIVS010000011">
    <property type="protein sequence ID" value="MDY7230539.1"/>
    <property type="molecule type" value="Genomic_DNA"/>
</dbReference>
<evidence type="ECO:0000313" key="11">
    <source>
        <dbReference type="Proteomes" id="UP001291309"/>
    </source>
</evidence>
<dbReference type="InterPro" id="IPR015500">
    <property type="entry name" value="Peptidase_S8_subtilisin-rel"/>
</dbReference>
<feature type="domain" description="Peptidase S8/S53" evidence="8">
    <location>
        <begin position="162"/>
        <end position="382"/>
    </location>
</feature>
<keyword evidence="3 5" id="KW-0378">Hydrolase</keyword>
<dbReference type="PANTHER" id="PTHR43806">
    <property type="entry name" value="PEPTIDASE S8"/>
    <property type="match status" value="1"/>
</dbReference>
<dbReference type="PROSITE" id="PS51892">
    <property type="entry name" value="SUBTILASE"/>
    <property type="match status" value="1"/>
</dbReference>
<evidence type="ECO:0000259" key="9">
    <source>
        <dbReference type="Pfam" id="PF05922"/>
    </source>
</evidence>
<keyword evidence="11" id="KW-1185">Reference proteome</keyword>
<dbReference type="SUPFAM" id="SSF52743">
    <property type="entry name" value="Subtilisin-like"/>
    <property type="match status" value="1"/>
</dbReference>
<evidence type="ECO:0000256" key="3">
    <source>
        <dbReference type="ARBA" id="ARBA00022801"/>
    </source>
</evidence>
<feature type="active site" description="Charge relay system" evidence="5">
    <location>
        <position position="164"/>
    </location>
</feature>
<keyword evidence="7" id="KW-0732">Signal</keyword>
<dbReference type="InterPro" id="IPR022398">
    <property type="entry name" value="Peptidase_S8_His-AS"/>
</dbReference>
<dbReference type="PROSITE" id="PS00137">
    <property type="entry name" value="SUBTILASE_HIS"/>
    <property type="match status" value="1"/>
</dbReference>
<dbReference type="RefSeq" id="WP_321549258.1">
    <property type="nucleotide sequence ID" value="NZ_JAXIVS010000011.1"/>
</dbReference>
<dbReference type="PRINTS" id="PR00723">
    <property type="entry name" value="SUBTILISIN"/>
</dbReference>
<dbReference type="PANTHER" id="PTHR43806:SF11">
    <property type="entry name" value="CEREVISIN-RELATED"/>
    <property type="match status" value="1"/>
</dbReference>
<evidence type="ECO:0000313" key="10">
    <source>
        <dbReference type="EMBL" id="MDY7230539.1"/>
    </source>
</evidence>